<comment type="caution">
    <text evidence="1">The sequence shown here is derived from an EMBL/GenBank/DDBJ whole genome shotgun (WGS) entry which is preliminary data.</text>
</comment>
<evidence type="ECO:0000313" key="2">
    <source>
        <dbReference type="Proteomes" id="UP000441925"/>
    </source>
</evidence>
<dbReference type="InterPro" id="IPR009561">
    <property type="entry name" value="DUF1177"/>
</dbReference>
<protein>
    <submittedName>
        <fullName evidence="1">DUF1177 domain-containing protein</fullName>
    </submittedName>
</protein>
<gene>
    <name evidence="1" type="ORF">FYJ26_01140</name>
</gene>
<dbReference type="Pfam" id="PF06675">
    <property type="entry name" value="DUF1177"/>
    <property type="match status" value="1"/>
</dbReference>
<organism evidence="1 2">
    <name type="scientific">Anaerococcus porci</name>
    <dbReference type="NCBI Taxonomy" id="2652269"/>
    <lineage>
        <taxon>Bacteria</taxon>
        <taxon>Bacillati</taxon>
        <taxon>Bacillota</taxon>
        <taxon>Tissierellia</taxon>
        <taxon>Tissierellales</taxon>
        <taxon>Peptoniphilaceae</taxon>
        <taxon>Anaerococcus</taxon>
    </lineage>
</organism>
<sequence length="310" mass="33348">MLIKQIIDVYNLVDSSDITGEKVAEYLKSIRDTEIEVHTISGEEGSTDFIRIKIKGKNGKSEGGNAPTLGVLGRLGGIGARPERLGIVSDGDGALVALSVAAKLLDMQNKGDFLNGDIIVSTHICPDAPTQPHEPVPFMGSPVDMQVVNEEEVRGDFDAVLSIDTTKGNRIINYNGFAISPTVKEGYILKVSDDLLDLMEITTGQLPKVFALSEQDITPYGNDLYHLNSILQPATATEAPVVGVAITTETVVPGCATGASHPSVLETCGRFVVEVAKAYGKGKINFYDKIEYEKILQKYGSMKKFQTLGD</sequence>
<dbReference type="Proteomes" id="UP000441925">
    <property type="component" value="Unassembled WGS sequence"/>
</dbReference>
<dbReference type="RefSeq" id="WP_154538900.1">
    <property type="nucleotide sequence ID" value="NZ_VULQ01000001.1"/>
</dbReference>
<name>A0A6N7VC74_9FIRM</name>
<accession>A0A6N7VC74</accession>
<proteinExistence type="predicted"/>
<keyword evidence="2" id="KW-1185">Reference proteome</keyword>
<reference evidence="1 2" key="1">
    <citation type="submission" date="2019-08" db="EMBL/GenBank/DDBJ databases">
        <title>In-depth cultivation of the pig gut microbiome towards novel bacterial diversity and tailored functional studies.</title>
        <authorList>
            <person name="Wylensek D."/>
            <person name="Hitch T.C.A."/>
            <person name="Clavel T."/>
        </authorList>
    </citation>
    <scope>NUCLEOTIDE SEQUENCE [LARGE SCALE GENOMIC DNA]</scope>
    <source>
        <strain evidence="1 2">WCA-380-WT-2B</strain>
    </source>
</reference>
<dbReference type="AlphaFoldDB" id="A0A6N7VC74"/>
<dbReference type="EMBL" id="VULQ01000001">
    <property type="protein sequence ID" value="MSS77050.1"/>
    <property type="molecule type" value="Genomic_DNA"/>
</dbReference>
<evidence type="ECO:0000313" key="1">
    <source>
        <dbReference type="EMBL" id="MSS77050.1"/>
    </source>
</evidence>